<feature type="transmembrane region" description="Helical" evidence="1">
    <location>
        <begin position="20"/>
        <end position="41"/>
    </location>
</feature>
<evidence type="ECO:0000313" key="3">
    <source>
        <dbReference type="Proteomes" id="UP000177010"/>
    </source>
</evidence>
<dbReference type="Proteomes" id="UP000177010">
    <property type="component" value="Unassembled WGS sequence"/>
</dbReference>
<evidence type="ECO:0000313" key="2">
    <source>
        <dbReference type="EMBL" id="OFA10202.1"/>
    </source>
</evidence>
<evidence type="ECO:0000256" key="1">
    <source>
        <dbReference type="SAM" id="Phobius"/>
    </source>
</evidence>
<keyword evidence="1" id="KW-0812">Transmembrane</keyword>
<name>A0A1E7XB74_9LACO</name>
<dbReference type="AlphaFoldDB" id="A0A1E7XB74"/>
<keyword evidence="1" id="KW-0472">Membrane</keyword>
<keyword evidence="1" id="KW-1133">Transmembrane helix</keyword>
<proteinExistence type="predicted"/>
<reference evidence="2 3" key="1">
    <citation type="submission" date="2016-09" db="EMBL/GenBank/DDBJ databases">
        <title>Genome Sequence of Lactobacillus sunkii Strain CG01.</title>
        <authorList>
            <person name="Poehlein A."/>
            <person name="Gabris C."/>
            <person name="Bengelsdorf F.R."/>
            <person name="Duerre P."/>
            <person name="Daniel R."/>
        </authorList>
    </citation>
    <scope>NUCLEOTIDE SEQUENCE [LARGE SCALE GENOMIC DNA]</scope>
    <source>
        <strain evidence="2 3">CG_D</strain>
    </source>
</reference>
<feature type="transmembrane region" description="Helical" evidence="1">
    <location>
        <begin position="61"/>
        <end position="83"/>
    </location>
</feature>
<organism evidence="2 3">
    <name type="scientific">Lentilactobacillus sunkii</name>
    <dbReference type="NCBI Taxonomy" id="481719"/>
    <lineage>
        <taxon>Bacteria</taxon>
        <taxon>Bacillati</taxon>
        <taxon>Bacillota</taxon>
        <taxon>Bacilli</taxon>
        <taxon>Lactobacillales</taxon>
        <taxon>Lactobacillaceae</taxon>
        <taxon>Lentilactobacillus</taxon>
    </lineage>
</organism>
<dbReference type="RefSeq" id="WP_070368176.1">
    <property type="nucleotide sequence ID" value="NZ_JAZHVW010000005.1"/>
</dbReference>
<accession>A0A1E7XB74</accession>
<comment type="caution">
    <text evidence="2">The sequence shown here is derived from an EMBL/GenBank/DDBJ whole genome shotgun (WGS) entry which is preliminary data.</text>
</comment>
<gene>
    <name evidence="2" type="ORF">LASUN_18110</name>
</gene>
<dbReference type="EMBL" id="MIQE01000020">
    <property type="protein sequence ID" value="OFA10202.1"/>
    <property type="molecule type" value="Genomic_DNA"/>
</dbReference>
<dbReference type="STRING" id="481719.LASUN_18110"/>
<protein>
    <submittedName>
        <fullName evidence="2">Uncharacterized protein</fullName>
    </submittedName>
</protein>
<sequence length="92" mass="10800">MNDDDSYKEHRKARLKHEIVWWIVYLAFVGIFLTLSLYFVRWLTLLLPESMSILALSGVELILLLIFWIISLVVALKITHLLLGTFELKKLN</sequence>